<comment type="caution">
    <text evidence="2">The sequence shown here is derived from an EMBL/GenBank/DDBJ whole genome shotgun (WGS) entry which is preliminary data.</text>
</comment>
<protein>
    <submittedName>
        <fullName evidence="2">Low affinity Fe/Cu permease</fullName>
    </submittedName>
</protein>
<keyword evidence="1" id="KW-0812">Transmembrane</keyword>
<reference evidence="2 3" key="1">
    <citation type="submission" date="2020-07" db="EMBL/GenBank/DDBJ databases">
        <title>Sequencing the genomes of 1000 actinobacteria strains.</title>
        <authorList>
            <person name="Klenk H.-P."/>
        </authorList>
    </citation>
    <scope>NUCLEOTIDE SEQUENCE [LARGE SCALE GENOMIC DNA]</scope>
    <source>
        <strain evidence="2 3">DSM 104001</strain>
    </source>
</reference>
<dbReference type="Proteomes" id="UP000541969">
    <property type="component" value="Unassembled WGS sequence"/>
</dbReference>
<sequence length="38" mass="4140">MGPLSTGSSTWDVILQVGIAVALVLTIVLLIRNYRGRR</sequence>
<feature type="transmembrane region" description="Helical" evidence="1">
    <location>
        <begin position="13"/>
        <end position="31"/>
    </location>
</feature>
<evidence type="ECO:0000256" key="1">
    <source>
        <dbReference type="SAM" id="Phobius"/>
    </source>
</evidence>
<accession>A0A853C854</accession>
<proteinExistence type="predicted"/>
<organism evidence="2 3">
    <name type="scientific">Petropleomorpha daqingensis</name>
    <dbReference type="NCBI Taxonomy" id="2026353"/>
    <lineage>
        <taxon>Bacteria</taxon>
        <taxon>Bacillati</taxon>
        <taxon>Actinomycetota</taxon>
        <taxon>Actinomycetes</taxon>
        <taxon>Geodermatophilales</taxon>
        <taxon>Geodermatophilaceae</taxon>
        <taxon>Petropleomorpha</taxon>
    </lineage>
</organism>
<evidence type="ECO:0000313" key="2">
    <source>
        <dbReference type="EMBL" id="NYJ04180.1"/>
    </source>
</evidence>
<keyword evidence="3" id="KW-1185">Reference proteome</keyword>
<keyword evidence="1" id="KW-1133">Transmembrane helix</keyword>
<evidence type="ECO:0000313" key="3">
    <source>
        <dbReference type="Proteomes" id="UP000541969"/>
    </source>
</evidence>
<gene>
    <name evidence="2" type="ORF">GGQ55_000458</name>
</gene>
<name>A0A853C854_9ACTN</name>
<dbReference type="EMBL" id="JACBZT010000001">
    <property type="protein sequence ID" value="NYJ04180.1"/>
    <property type="molecule type" value="Genomic_DNA"/>
</dbReference>
<keyword evidence="1" id="KW-0472">Membrane</keyword>
<dbReference type="AlphaFoldDB" id="A0A853C854"/>